<reference evidence="3" key="1">
    <citation type="submission" date="2016-06" db="EMBL/GenBank/DDBJ databases">
        <authorList>
            <person name="Varghese N."/>
            <person name="Submissions Spin"/>
        </authorList>
    </citation>
    <scope>NUCLEOTIDE SEQUENCE [LARGE SCALE GENOMIC DNA]</scope>
    <source>
        <strain evidence="3">DSM 45647</strain>
    </source>
</reference>
<evidence type="ECO:0000256" key="1">
    <source>
        <dbReference type="ARBA" id="ARBA00038414"/>
    </source>
</evidence>
<dbReference type="EMBL" id="FMDM01000010">
    <property type="protein sequence ID" value="SCG67961.1"/>
    <property type="molecule type" value="Genomic_DNA"/>
</dbReference>
<evidence type="ECO:0000313" key="2">
    <source>
        <dbReference type="EMBL" id="SCG67961.1"/>
    </source>
</evidence>
<protein>
    <submittedName>
        <fullName evidence="2">Asp/Glu/hydantoin racemase</fullName>
    </submittedName>
</protein>
<dbReference type="Pfam" id="PF01177">
    <property type="entry name" value="Asp_Glu_race"/>
    <property type="match status" value="1"/>
</dbReference>
<evidence type="ECO:0000313" key="3">
    <source>
        <dbReference type="Proteomes" id="UP000199360"/>
    </source>
</evidence>
<dbReference type="STRING" id="745366.GA0070213_11035"/>
<dbReference type="Gene3D" id="3.40.50.12500">
    <property type="match status" value="1"/>
</dbReference>
<dbReference type="AlphaFoldDB" id="A0A1C5JCF7"/>
<dbReference type="GO" id="GO:0047661">
    <property type="term" value="F:amino-acid racemase activity"/>
    <property type="evidence" value="ECO:0007669"/>
    <property type="project" value="InterPro"/>
</dbReference>
<comment type="similarity">
    <text evidence="1">Belongs to the HyuE racemase family.</text>
</comment>
<dbReference type="InterPro" id="IPR053714">
    <property type="entry name" value="Iso_Racemase_Enz_sf"/>
</dbReference>
<name>A0A1C5JCF7_9ACTN</name>
<dbReference type="RefSeq" id="WP_091066832.1">
    <property type="nucleotide sequence ID" value="NZ_FMDM01000010.1"/>
</dbReference>
<dbReference type="InterPro" id="IPR015942">
    <property type="entry name" value="Asp/Glu/hydantoin_racemase"/>
</dbReference>
<proteinExistence type="inferred from homology"/>
<keyword evidence="3" id="KW-1185">Reference proteome</keyword>
<accession>A0A1C5JCF7</accession>
<dbReference type="OrthoDB" id="3784929at2"/>
<sequence>MRIYAVTPIHVDAEELARRQARYAALAPPGVEVVLHDLGPEAPRALDTDAQVRRSEELVVAALRAAPAGFDGLLPDCVLDPGVADLAGTLPVPVFGLLRLSLGWAVLTGRRCAAVARNRAIADEIGDRARVYGWSADLLDVRVLDLDVHAIADTARWADALGAVVGTMAAGGARTVLNGCSAVDVPAAVRLPARVVDPTALALRLIGAGEVAR</sequence>
<dbReference type="Proteomes" id="UP000199360">
    <property type="component" value="Unassembled WGS sequence"/>
</dbReference>
<organism evidence="2 3">
    <name type="scientific">Micromonospora humi</name>
    <dbReference type="NCBI Taxonomy" id="745366"/>
    <lineage>
        <taxon>Bacteria</taxon>
        <taxon>Bacillati</taxon>
        <taxon>Actinomycetota</taxon>
        <taxon>Actinomycetes</taxon>
        <taxon>Micromonosporales</taxon>
        <taxon>Micromonosporaceae</taxon>
        <taxon>Micromonospora</taxon>
    </lineage>
</organism>
<gene>
    <name evidence="2" type="ORF">GA0070213_11035</name>
</gene>